<evidence type="ECO:0000259" key="2">
    <source>
        <dbReference type="Pfam" id="PF01471"/>
    </source>
</evidence>
<name>Q2SG14_HAHCH</name>
<dbReference type="eggNOG" id="COG3409">
    <property type="taxonomic scope" value="Bacteria"/>
</dbReference>
<dbReference type="Pfam" id="PF01471">
    <property type="entry name" value="PG_binding_1"/>
    <property type="match status" value="1"/>
</dbReference>
<reference evidence="3 4" key="1">
    <citation type="journal article" date="2005" name="Nucleic Acids Res.">
        <title>Genomic blueprint of Hahella chejuensis, a marine microbe producing an algicidal agent.</title>
        <authorList>
            <person name="Jeong H."/>
            <person name="Yim J.H."/>
            <person name="Lee C."/>
            <person name="Choi S.-H."/>
            <person name="Park Y.K."/>
            <person name="Yoon S.H."/>
            <person name="Hur C.-G."/>
            <person name="Kang H.-Y."/>
            <person name="Kim D."/>
            <person name="Lee H.H."/>
            <person name="Park K.H."/>
            <person name="Park S.-H."/>
            <person name="Park H.-S."/>
            <person name="Lee H.K."/>
            <person name="Oh T.K."/>
            <person name="Kim J.F."/>
        </authorList>
    </citation>
    <scope>NUCLEOTIDE SEQUENCE [LARGE SCALE GENOMIC DNA]</scope>
    <source>
        <strain evidence="3 4">KCTC 2396</strain>
    </source>
</reference>
<sequence length="299" mass="32039">MGPNRDIVYHNQQVTGITLSDDPLVHTPGCSRFGQVLLCLAMLTSRIDMQSIQQSVGLGGVNRKADVILAQTLLNRYAKTHSSRLVVDGVAGAATVSAIKRFQREKAGMNKPDGRIDPGGRTLGALLGGKRLRIAWGGRTSSTFNAKVIKIAAAMDMSPDYLMACMAFETGETFSPSITNAAGSGAIGLIQFMPSTAKALGTSVQALKGMSAVQQLKYVEKYFSPYQGRLQNLEDVYLAVLYPAAVGMNPSQALFRRGTLTYTQNSGFDKNKDGIITPAEISLKVRAAYEKGLTTGYMG</sequence>
<dbReference type="eggNOG" id="COG0741">
    <property type="taxonomic scope" value="Bacteria"/>
</dbReference>
<dbReference type="PROSITE" id="PS00018">
    <property type="entry name" value="EF_HAND_1"/>
    <property type="match status" value="1"/>
</dbReference>
<gene>
    <name evidence="3" type="ordered locus">HCH_03670</name>
</gene>
<dbReference type="Gene3D" id="1.10.530.10">
    <property type="match status" value="1"/>
</dbReference>
<dbReference type="Proteomes" id="UP000000238">
    <property type="component" value="Chromosome"/>
</dbReference>
<proteinExistence type="predicted"/>
<feature type="domain" description="Transglycosylase SLT" evidence="1">
    <location>
        <begin position="150"/>
        <end position="208"/>
    </location>
</feature>
<dbReference type="HOGENOM" id="CLU_929890_0_0_6"/>
<dbReference type="AlphaFoldDB" id="Q2SG14"/>
<dbReference type="EMBL" id="CP000155">
    <property type="protein sequence ID" value="ABC30410.1"/>
    <property type="molecule type" value="Genomic_DNA"/>
</dbReference>
<dbReference type="STRING" id="349521.HCH_03670"/>
<protein>
    <submittedName>
        <fullName evidence="3">Protein containing EF-hand domain</fullName>
    </submittedName>
</protein>
<dbReference type="InterPro" id="IPR018247">
    <property type="entry name" value="EF_Hand_1_Ca_BS"/>
</dbReference>
<dbReference type="InterPro" id="IPR036365">
    <property type="entry name" value="PGBD-like_sf"/>
</dbReference>
<dbReference type="InterPro" id="IPR008258">
    <property type="entry name" value="Transglycosylase_SLT_dom_1"/>
</dbReference>
<accession>Q2SG14</accession>
<keyword evidence="4" id="KW-1185">Reference proteome</keyword>
<dbReference type="InterPro" id="IPR036366">
    <property type="entry name" value="PGBDSf"/>
</dbReference>
<dbReference type="InterPro" id="IPR002477">
    <property type="entry name" value="Peptidoglycan-bd-like"/>
</dbReference>
<feature type="domain" description="Peptidoglycan binding-like" evidence="2">
    <location>
        <begin position="64"/>
        <end position="118"/>
    </location>
</feature>
<evidence type="ECO:0000313" key="3">
    <source>
        <dbReference type="EMBL" id="ABC30410.1"/>
    </source>
</evidence>
<dbReference type="SUPFAM" id="SSF47090">
    <property type="entry name" value="PGBD-like"/>
    <property type="match status" value="1"/>
</dbReference>
<organism evidence="3 4">
    <name type="scientific">Hahella chejuensis (strain KCTC 2396)</name>
    <dbReference type="NCBI Taxonomy" id="349521"/>
    <lineage>
        <taxon>Bacteria</taxon>
        <taxon>Pseudomonadati</taxon>
        <taxon>Pseudomonadota</taxon>
        <taxon>Gammaproteobacteria</taxon>
        <taxon>Oceanospirillales</taxon>
        <taxon>Hahellaceae</taxon>
        <taxon>Hahella</taxon>
    </lineage>
</organism>
<evidence type="ECO:0000313" key="4">
    <source>
        <dbReference type="Proteomes" id="UP000000238"/>
    </source>
</evidence>
<dbReference type="InterPro" id="IPR023346">
    <property type="entry name" value="Lysozyme-like_dom_sf"/>
</dbReference>
<dbReference type="Gene3D" id="1.10.101.10">
    <property type="entry name" value="PGBD-like superfamily/PGBD"/>
    <property type="match status" value="1"/>
</dbReference>
<dbReference type="KEGG" id="hch:HCH_03670"/>
<evidence type="ECO:0000259" key="1">
    <source>
        <dbReference type="Pfam" id="PF01464"/>
    </source>
</evidence>
<dbReference type="Pfam" id="PF01464">
    <property type="entry name" value="SLT"/>
    <property type="match status" value="1"/>
</dbReference>
<dbReference type="SUPFAM" id="SSF53955">
    <property type="entry name" value="Lysozyme-like"/>
    <property type="match status" value="1"/>
</dbReference>